<evidence type="ECO:0000313" key="4">
    <source>
        <dbReference type="EMBL" id="MZQ83440.1"/>
    </source>
</evidence>
<dbReference type="SUPFAM" id="SSF53790">
    <property type="entry name" value="Tetrapyrrole methylase"/>
    <property type="match status" value="1"/>
</dbReference>
<dbReference type="NCBIfam" id="NF007113">
    <property type="entry name" value="PRK09562.1"/>
    <property type="match status" value="1"/>
</dbReference>
<name>A0A6L8V2J6_9BACL</name>
<evidence type="ECO:0000256" key="1">
    <source>
        <dbReference type="SAM" id="Coils"/>
    </source>
</evidence>
<proteinExistence type="predicted"/>
<feature type="domain" description="Tetrapyrrole methylase" evidence="2">
    <location>
        <begin position="7"/>
        <end position="215"/>
    </location>
</feature>
<dbReference type="GO" id="GO:0006203">
    <property type="term" value="P:dGTP catabolic process"/>
    <property type="evidence" value="ECO:0007669"/>
    <property type="project" value="TreeGrafter"/>
</dbReference>
<keyword evidence="4" id="KW-0378">Hydrolase</keyword>
<dbReference type="CDD" id="cd11723">
    <property type="entry name" value="YabN_N_like"/>
    <property type="match status" value="1"/>
</dbReference>
<accession>A0A6L8V2J6</accession>
<dbReference type="EC" id="3.6.1.9" evidence="4"/>
<dbReference type="InterPro" id="IPR004518">
    <property type="entry name" value="MazG-like_dom"/>
</dbReference>
<dbReference type="GO" id="GO:0046081">
    <property type="term" value="P:dUTP catabolic process"/>
    <property type="evidence" value="ECO:0007669"/>
    <property type="project" value="TreeGrafter"/>
</dbReference>
<dbReference type="FunFam" id="1.10.287.1080:FF:000003">
    <property type="entry name" value="Nucleoside triphosphate pyrophosphohydrolase"/>
    <property type="match status" value="1"/>
</dbReference>
<protein>
    <submittedName>
        <fullName evidence="4">Nucleoside triphosphate pyrophosphohydrolase</fullName>
        <ecNumber evidence="4">3.6.1.9</ecNumber>
    </submittedName>
</protein>
<dbReference type="AlphaFoldDB" id="A0A6L8V2J6"/>
<dbReference type="Gene3D" id="1.10.287.1080">
    <property type="entry name" value="MazG-like"/>
    <property type="match status" value="2"/>
</dbReference>
<dbReference type="CDD" id="cd11528">
    <property type="entry name" value="NTP-PPase_MazG_Nterm"/>
    <property type="match status" value="1"/>
</dbReference>
<dbReference type="InterPro" id="IPR000878">
    <property type="entry name" value="4pyrrol_Mease"/>
</dbReference>
<dbReference type="PANTHER" id="PTHR30522:SF0">
    <property type="entry name" value="NUCLEOSIDE TRIPHOSPHATE PYROPHOSPHOHYDROLASE"/>
    <property type="match status" value="1"/>
</dbReference>
<evidence type="ECO:0000259" key="3">
    <source>
        <dbReference type="Pfam" id="PF03819"/>
    </source>
</evidence>
<dbReference type="InterPro" id="IPR048011">
    <property type="entry name" value="NTP-PPase_MazG-like_C"/>
</dbReference>
<dbReference type="InterPro" id="IPR048015">
    <property type="entry name" value="NTP-PPase_MazG-like_N"/>
</dbReference>
<sequence>MSTQAQITVVGLGTGEEDQLTLGIWKKLQNAAKSQTALYLRTEDHPMVRMLDSNQIPYQTFDSNYMAHQSFEGVYESIAEALIQSAKNASAEVIYAVPGHPMVAEYTVQLLKMRCPEEGISLQVMGGESFLDQAFLRFGFDPIDGFQLLDATSLSRYALNPQMHTIVGQVYDTYTASDLKISLMETYPDEYRVVVGHSLGVAGAEQIIEVPLHELDHVKGYGNLSLVWVPKSEQDEVRYRTFGRLHEIVQVLRSPEGCPWDREQTHASLRKNLIEEAYEVLETIDEDDPEHMCEELGDLLLQVMLHAQMEEEIGTFTVYDVIATLNEKLIRRHPHVFGDNKAEDADEALVNWNAMKAEEKRKKGIDVTKQSVLDGIPRELPGLMKALKLQKKAATVGFDWSELHEVLQKLEEELGELREAIDNQSEEAAQDRLEELGDVLFSIVNVARFLKIDPEEAIAHTNRKFIQRFSYIEDQLCLKGLSFEQTGLSEMENYWQEAKKVTKLR</sequence>
<dbReference type="SUPFAM" id="SSF101386">
    <property type="entry name" value="all-alpha NTP pyrophosphatases"/>
    <property type="match status" value="2"/>
</dbReference>
<dbReference type="Proteomes" id="UP000481087">
    <property type="component" value="Unassembled WGS sequence"/>
</dbReference>
<dbReference type="InterPro" id="IPR014777">
    <property type="entry name" value="4pyrrole_Mease_sub1"/>
</dbReference>
<keyword evidence="5" id="KW-1185">Reference proteome</keyword>
<evidence type="ECO:0000313" key="5">
    <source>
        <dbReference type="Proteomes" id="UP000481087"/>
    </source>
</evidence>
<dbReference type="Pfam" id="PF03819">
    <property type="entry name" value="MazG"/>
    <property type="match status" value="2"/>
</dbReference>
<evidence type="ECO:0000259" key="2">
    <source>
        <dbReference type="Pfam" id="PF00590"/>
    </source>
</evidence>
<dbReference type="GO" id="GO:0046061">
    <property type="term" value="P:dATP catabolic process"/>
    <property type="evidence" value="ECO:0007669"/>
    <property type="project" value="TreeGrafter"/>
</dbReference>
<dbReference type="EMBL" id="WTUZ01000019">
    <property type="protein sequence ID" value="MZQ83440.1"/>
    <property type="molecule type" value="Genomic_DNA"/>
</dbReference>
<keyword evidence="1" id="KW-0175">Coiled coil</keyword>
<feature type="domain" description="NTP pyrophosphohydrolase MazG-like" evidence="3">
    <location>
        <begin position="404"/>
        <end position="468"/>
    </location>
</feature>
<dbReference type="InterPro" id="IPR035013">
    <property type="entry name" value="YabN_N"/>
</dbReference>
<comment type="caution">
    <text evidence="4">The sequence shown here is derived from an EMBL/GenBank/DDBJ whole genome shotgun (WGS) entry which is preliminary data.</text>
</comment>
<dbReference type="InterPro" id="IPR024180">
    <property type="entry name" value="Tetrapyrrole_Mease/MazG_pred"/>
</dbReference>
<dbReference type="PANTHER" id="PTHR30522">
    <property type="entry name" value="NUCLEOSIDE TRIPHOSPHATE PYROPHOSPHOHYDROLASE"/>
    <property type="match status" value="1"/>
</dbReference>
<organism evidence="4 5">
    <name type="scientific">Paenibacillus silvestris</name>
    <dbReference type="NCBI Taxonomy" id="2606219"/>
    <lineage>
        <taxon>Bacteria</taxon>
        <taxon>Bacillati</taxon>
        <taxon>Bacillota</taxon>
        <taxon>Bacilli</taxon>
        <taxon>Bacillales</taxon>
        <taxon>Paenibacillaceae</taxon>
        <taxon>Paenibacillus</taxon>
    </lineage>
</organism>
<feature type="domain" description="NTP pyrophosphohydrolase MazG-like" evidence="3">
    <location>
        <begin position="264"/>
        <end position="337"/>
    </location>
</feature>
<dbReference type="PIRSF" id="PIRSF002845">
    <property type="entry name" value="Ttrprl_mtas_MazG"/>
    <property type="match status" value="1"/>
</dbReference>
<dbReference type="RefSeq" id="WP_161407615.1">
    <property type="nucleotide sequence ID" value="NZ_WTUZ01000019.1"/>
</dbReference>
<feature type="coiled-coil region" evidence="1">
    <location>
        <begin position="400"/>
        <end position="434"/>
    </location>
</feature>
<dbReference type="InterPro" id="IPR035996">
    <property type="entry name" value="4pyrrol_Methylase_sf"/>
</dbReference>
<dbReference type="GO" id="GO:0008168">
    <property type="term" value="F:methyltransferase activity"/>
    <property type="evidence" value="ECO:0007669"/>
    <property type="project" value="InterPro"/>
</dbReference>
<dbReference type="GO" id="GO:0046047">
    <property type="term" value="P:TTP catabolic process"/>
    <property type="evidence" value="ECO:0007669"/>
    <property type="project" value="TreeGrafter"/>
</dbReference>
<dbReference type="GO" id="GO:0047429">
    <property type="term" value="F:nucleoside triphosphate diphosphatase activity"/>
    <property type="evidence" value="ECO:0007669"/>
    <property type="project" value="UniProtKB-EC"/>
</dbReference>
<dbReference type="FunFam" id="1.10.287.1080:FF:000001">
    <property type="entry name" value="Nucleoside triphosphate pyrophosphohydrolase"/>
    <property type="match status" value="1"/>
</dbReference>
<reference evidence="4 5" key="1">
    <citation type="submission" date="2019-12" db="EMBL/GenBank/DDBJ databases">
        <title>Paenibacillus sp. nov. sp. isolated from soil.</title>
        <authorList>
            <person name="Kim J."/>
            <person name="Jeong S.E."/>
            <person name="Jung H.S."/>
            <person name="Jeon C.O."/>
        </authorList>
    </citation>
    <scope>NUCLEOTIDE SEQUENCE [LARGE SCALE GENOMIC DNA]</scope>
    <source>
        <strain evidence="4 5">5J-6</strain>
    </source>
</reference>
<dbReference type="GO" id="GO:0006950">
    <property type="term" value="P:response to stress"/>
    <property type="evidence" value="ECO:0007669"/>
    <property type="project" value="UniProtKB-ARBA"/>
</dbReference>
<dbReference type="GO" id="GO:0046076">
    <property type="term" value="P:dTTP catabolic process"/>
    <property type="evidence" value="ECO:0007669"/>
    <property type="project" value="TreeGrafter"/>
</dbReference>
<dbReference type="NCBIfam" id="TIGR00444">
    <property type="entry name" value="mazG"/>
    <property type="match status" value="1"/>
</dbReference>
<dbReference type="CDD" id="cd11529">
    <property type="entry name" value="NTP-PPase_MazG_Cterm"/>
    <property type="match status" value="1"/>
</dbReference>
<dbReference type="GO" id="GO:0046052">
    <property type="term" value="P:UTP catabolic process"/>
    <property type="evidence" value="ECO:0007669"/>
    <property type="project" value="TreeGrafter"/>
</dbReference>
<gene>
    <name evidence="4" type="primary">mazG</name>
    <name evidence="4" type="ORF">GQF01_15095</name>
</gene>
<dbReference type="InterPro" id="IPR011551">
    <property type="entry name" value="NTP_PyrPHydrolase_MazG"/>
</dbReference>
<dbReference type="Pfam" id="PF00590">
    <property type="entry name" value="TP_methylase"/>
    <property type="match status" value="1"/>
</dbReference>
<dbReference type="Gene3D" id="3.40.1010.10">
    <property type="entry name" value="Cobalt-precorrin-4 Transmethylase, Domain 1"/>
    <property type="match status" value="1"/>
</dbReference>